<evidence type="ECO:0000259" key="3">
    <source>
        <dbReference type="Pfam" id="PF12780"/>
    </source>
</evidence>
<dbReference type="AlphaFoldDB" id="A0A3Q3XPF6"/>
<sequence length="573" mass="64752">MFKFAIEHVSRICRVLKQDNGHLLLVGIGGSGRQSTTKLATFINDYVLFQIELTKNYSISDWRDDLKRLMLKAGIEGKNMVFLYPDSQIKDEAMLEDISMLLNTGDVPNIFASDERADILEKVQAIARFEGKKIDAAPLSVYSFFIERDDCEGDLAEAMPALEAALSALDTLKPSDITVVKSMKNPPGPVKLVMESICIMKSIKPERKPDPKGSGKNTTFKIDSYDRDQIPDTCIKKIREKFIDHPDFQPSVIKKVSSACEGLCKWVRAMEMYERVAKVVGPKKERLKLAEDELAVQMDMLAIKRGELKEVEDRLQCLNDELAIKNKEKKDLEDNIELCSQKYTNLTGDILLSSGTVSYLGAFPVDYRVECQKQWHINCQEKKIPCSEHFTLSNTLGNQVAIRAWQIAGLPVDSFSTDNGIIVFNSRRWPLMIDPQGQANKWVKNMEKANNLAVIKLSDANYVRVLENCIQFGTPVLLENVGEELDPVLDPVLLKQTFKQQGVEYMKLGENIVEYSKEFLFYMTTGLRNPHYVPEVAVKVCLLNFMITPQGLQDQLLGLVAAKEKPELHKEAL</sequence>
<name>A0A3Q3XPF6_MOLML</name>
<keyword evidence="6" id="KW-1185">Reference proteome</keyword>
<keyword evidence="2" id="KW-0175">Coiled coil</keyword>
<dbReference type="InterPro" id="IPR024317">
    <property type="entry name" value="Dynein_heavy_chain_D4_dom"/>
</dbReference>
<dbReference type="Gene3D" id="1.20.920.30">
    <property type="match status" value="1"/>
</dbReference>
<evidence type="ECO:0008006" key="7">
    <source>
        <dbReference type="Google" id="ProtNLM"/>
    </source>
</evidence>
<dbReference type="Pfam" id="PF12780">
    <property type="entry name" value="AAA_8"/>
    <property type="match status" value="1"/>
</dbReference>
<feature type="domain" description="Dynein heavy chain ATP-binding dynein motor region" evidence="4">
    <location>
        <begin position="403"/>
        <end position="571"/>
    </location>
</feature>
<proteinExistence type="inferred from homology"/>
<evidence type="ECO:0000256" key="1">
    <source>
        <dbReference type="ARBA" id="ARBA00008887"/>
    </source>
</evidence>
<dbReference type="GO" id="GO:0051959">
    <property type="term" value="F:dynein light intermediate chain binding"/>
    <property type="evidence" value="ECO:0007669"/>
    <property type="project" value="InterPro"/>
</dbReference>
<dbReference type="GO" id="GO:0030286">
    <property type="term" value="C:dynein complex"/>
    <property type="evidence" value="ECO:0007669"/>
    <property type="project" value="InterPro"/>
</dbReference>
<dbReference type="SUPFAM" id="SSF52540">
    <property type="entry name" value="P-loop containing nucleoside triphosphate hydrolases"/>
    <property type="match status" value="1"/>
</dbReference>
<dbReference type="InterPro" id="IPR026983">
    <property type="entry name" value="DHC"/>
</dbReference>
<evidence type="ECO:0000313" key="5">
    <source>
        <dbReference type="Ensembl" id="ENSMMOP00000026746.1"/>
    </source>
</evidence>
<dbReference type="PANTHER" id="PTHR22878">
    <property type="entry name" value="DYNEIN HEAVY CHAIN 6, AXONEMAL-LIKE-RELATED"/>
    <property type="match status" value="1"/>
</dbReference>
<protein>
    <recommendedName>
        <fullName evidence="7">Dynein axonemal heavy chain 3</fullName>
    </recommendedName>
</protein>
<accession>A0A3Q3XPF6</accession>
<dbReference type="InterPro" id="IPR027417">
    <property type="entry name" value="P-loop_NTPase"/>
</dbReference>
<reference evidence="5" key="2">
    <citation type="submission" date="2025-09" db="UniProtKB">
        <authorList>
            <consortium name="Ensembl"/>
        </authorList>
    </citation>
    <scope>IDENTIFICATION</scope>
</reference>
<dbReference type="Pfam" id="PF12781">
    <property type="entry name" value="AAA_9"/>
    <property type="match status" value="1"/>
</dbReference>
<dbReference type="Ensembl" id="ENSMMOT00000027201.1">
    <property type="protein sequence ID" value="ENSMMOP00000026746.1"/>
    <property type="gene ID" value="ENSMMOG00000020232.1"/>
</dbReference>
<evidence type="ECO:0000313" key="6">
    <source>
        <dbReference type="Proteomes" id="UP000261620"/>
    </source>
</evidence>
<feature type="coiled-coil region" evidence="2">
    <location>
        <begin position="301"/>
        <end position="349"/>
    </location>
</feature>
<dbReference type="InterPro" id="IPR035706">
    <property type="entry name" value="AAA_9"/>
</dbReference>
<dbReference type="GO" id="GO:0007018">
    <property type="term" value="P:microtubule-based movement"/>
    <property type="evidence" value="ECO:0007669"/>
    <property type="project" value="InterPro"/>
</dbReference>
<dbReference type="STRING" id="94237.ENSMMOP00000026746"/>
<comment type="similarity">
    <text evidence="1">Belongs to the dynein heavy chain family.</text>
</comment>
<dbReference type="PANTHER" id="PTHR22878:SF71">
    <property type="entry name" value="DYNEIN, AXONEMAL, HEAVY CHAIN 3"/>
    <property type="match status" value="1"/>
</dbReference>
<reference evidence="5" key="1">
    <citation type="submission" date="2025-08" db="UniProtKB">
        <authorList>
            <consortium name="Ensembl"/>
        </authorList>
    </citation>
    <scope>IDENTIFICATION</scope>
</reference>
<organism evidence="5 6">
    <name type="scientific">Mola mola</name>
    <name type="common">Ocean sunfish</name>
    <name type="synonym">Tetraodon mola</name>
    <dbReference type="NCBI Taxonomy" id="94237"/>
    <lineage>
        <taxon>Eukaryota</taxon>
        <taxon>Metazoa</taxon>
        <taxon>Chordata</taxon>
        <taxon>Craniata</taxon>
        <taxon>Vertebrata</taxon>
        <taxon>Euteleostomi</taxon>
        <taxon>Actinopterygii</taxon>
        <taxon>Neopterygii</taxon>
        <taxon>Teleostei</taxon>
        <taxon>Neoteleostei</taxon>
        <taxon>Acanthomorphata</taxon>
        <taxon>Eupercaria</taxon>
        <taxon>Tetraodontiformes</taxon>
        <taxon>Molidae</taxon>
        <taxon>Mola</taxon>
    </lineage>
</organism>
<evidence type="ECO:0000256" key="2">
    <source>
        <dbReference type="SAM" id="Coils"/>
    </source>
</evidence>
<feature type="domain" description="Dynein heavy chain AAA module D4" evidence="3">
    <location>
        <begin position="1"/>
        <end position="148"/>
    </location>
</feature>
<dbReference type="Proteomes" id="UP000261620">
    <property type="component" value="Unplaced"/>
</dbReference>
<dbReference type="FunFam" id="3.40.50.300:FF:000223">
    <property type="entry name" value="Dynein heavy chain 3, axonemal"/>
    <property type="match status" value="1"/>
</dbReference>
<evidence type="ECO:0000259" key="4">
    <source>
        <dbReference type="Pfam" id="PF12781"/>
    </source>
</evidence>
<dbReference type="GO" id="GO:0045505">
    <property type="term" value="F:dynein intermediate chain binding"/>
    <property type="evidence" value="ECO:0007669"/>
    <property type="project" value="InterPro"/>
</dbReference>
<dbReference type="Gene3D" id="1.20.920.20">
    <property type="match status" value="1"/>
</dbReference>
<dbReference type="Gene3D" id="3.40.50.300">
    <property type="entry name" value="P-loop containing nucleotide triphosphate hydrolases"/>
    <property type="match status" value="2"/>
</dbReference>